<feature type="domain" description="AAA+ ATPase" evidence="2">
    <location>
        <begin position="547"/>
        <end position="855"/>
    </location>
</feature>
<dbReference type="SUPFAM" id="SSF56731">
    <property type="entry name" value="DNA primase core"/>
    <property type="match status" value="1"/>
</dbReference>
<dbReference type="InterPro" id="IPR014862">
    <property type="entry name" value="TrwC"/>
</dbReference>
<dbReference type="EMBL" id="JAQKGX010000002">
    <property type="protein sequence ID" value="MDB1161409.1"/>
    <property type="molecule type" value="Genomic_DNA"/>
</dbReference>
<sequence length="1687" mass="186746">MPIQLTKIMADGGVNYLLDTVANDQARTAMDYYTTPGNTPGVWMGDGCARLGVKSGQVASKNQVSNLFTRLTGPNGEKLTNQSQPDRKTDGTAVSGFDLTFTIPKSVSILWAVADDRTRRTIMRCHYEAIDETMRWWQDEVASTRVGRGGISQMKVKGVTAVRFDHWDTREHDPHLHSHVTVSNIVERADGGWGTLDGRTVYRAQVNASEKHANILLDRLAQELGLDFRERVDPSENSKAVVMNVEGVPDELIRRFSTRGMQTEAAFDRLVAQWEEDHGAPPSYKERAALKEQAFQQARRAKDKEVLPLGELIARWVQQAKELGYDPETILSETLDRGSQAFDAATLAASGDLTDRLSWLLLTQMKEREQQGIQPDDMPDDAAQLAEQIEEETADLVTGAVRRNATTISRWQVNSAVERLTRQIRCDPEARQKFTDAISAKVVERLVPVNPHRYEMSDELIADPRIGDGISSALTDNALLDTYVAPRLLDAERHLFDLADKHQEGWNPDRATVEDMVREYSERMEEEEGHGMADDQAKAAVGLLAGDGMILALTGPAGTGKTTTMRAVKQTYDRLAGEGKVIGMATSAKAAAELGNSLQIPTNTVAKILMDEKTGAAQKRREDIARIEERRKDPDWHNLLERECDDRTLARLYAERESCEIPQDGIVIVDEASMTSTMDLHDLARLCEARNARLILTGDPHQLAAPGEGGGFLGWLERTGRDMKLTSVWRFMKRSVDEHGETHTEVNSQEVEAGLALRDGVMDEPKGTGRDRSSTPAATRLYANLPDADGNLIQNATESGRIHGGDGTSMQDKAFERTLDSLTNGGNSLLIVATNESVTVMNDRITTILQARGIVDANPMARIGLSDGLTAGKGDVIVTRRNQRRIKDQKGGFVKNGDMWTVDEVLQDGGLRLSRRDDASRSVTVNPDYVREGCELGYAVTAHRAQGMTVDQGNLWVPNGASITRELLYVALTRGRYCNDIWIDTPDMQDLKDSYDYRQWRQVNQARFEAEGRAYTDDDLNPTPLQLAESKFSAMARSSGEPITATESIERNRAEVKGIERLVDERDLYADMITEPRLIAACADRLGERAAEAMKEGTAWERLLNVWTKAQAIDPENTSRIMDDMATLTGRMEGSGDKLFDVPDIHGVARNVADRLAREIVEPVEGSDLGWLHGLAPIDASTDNEADMRARSMMEQTERMIRDHDEAMDRERIATLTGEHAPTWMERMPDMPVENGEEFDAWRRLVLDVDRFRSDWNVRTAAPLGPYTTQRDERRRKRQWSNLRKRIVDMTDDTTVSSDAMQAKQPDPTPKPANPDVNVRNMRTIGTSGESLAAARLARTNRLVWEHWMEGTDDTWVSESAHAHGLAGNMAAYAPAGRTVTLDWALRHGIPMQDMVQAGLVEKTTRGEYIDRFRDRMMMPVFDGHGDIVAFCAMANPRTKPAGMRPWTVTEDTSIHTVGQDLYGDGPQTRDMLAEGGRSVWCATPLDAAAMMAVAETMQRDGVTASPLVPLASCAALPMEGQFETVRTVQGGKIAVPVMCYGTNRHGMAMTDRAWGMLQPGERMTASGLVLPADTPEPASMVEAGRGQELTELLAQPRPLSECMTDRLADDTDFADRTARSEFPDKVGHIIVDALPEQAKANALAYAQQVMDERSDIAGVGDADRVRLPISLPPQASIAVDSVPGIQ</sequence>
<evidence type="ECO:0000313" key="3">
    <source>
        <dbReference type="EMBL" id="MDB1161409.1"/>
    </source>
</evidence>
<dbReference type="Pfam" id="PF08751">
    <property type="entry name" value="TrwC"/>
    <property type="match status" value="1"/>
</dbReference>
<dbReference type="InterPro" id="IPR037068">
    <property type="entry name" value="DNA_primase_core_N_sf"/>
</dbReference>
<proteinExistence type="predicted"/>
<dbReference type="GO" id="GO:0005737">
    <property type="term" value="C:cytoplasm"/>
    <property type="evidence" value="ECO:0007669"/>
    <property type="project" value="TreeGrafter"/>
</dbReference>
<dbReference type="Pfam" id="PF13604">
    <property type="entry name" value="AAA_30"/>
    <property type="match status" value="1"/>
</dbReference>
<dbReference type="PANTHER" id="PTHR30313:SF2">
    <property type="entry name" value="DNA PRIMASE"/>
    <property type="match status" value="1"/>
</dbReference>
<name>A0AAW5ZY11_9BIFI</name>
<dbReference type="Gene3D" id="3.40.50.300">
    <property type="entry name" value="P-loop containing nucleotide triphosphate hydrolases"/>
    <property type="match status" value="2"/>
</dbReference>
<organism evidence="3 4">
    <name type="scientific">Bifidobacterium catenulatum</name>
    <dbReference type="NCBI Taxonomy" id="1686"/>
    <lineage>
        <taxon>Bacteria</taxon>
        <taxon>Bacillati</taxon>
        <taxon>Actinomycetota</taxon>
        <taxon>Actinomycetes</taxon>
        <taxon>Bifidobacteriales</taxon>
        <taxon>Bifidobacteriaceae</taxon>
        <taxon>Bifidobacterium</taxon>
    </lineage>
</organism>
<reference evidence="3" key="1">
    <citation type="submission" date="2023-01" db="EMBL/GenBank/DDBJ databases">
        <title>Human gut microbiome strain richness.</title>
        <authorList>
            <person name="Chen-Liaw A."/>
        </authorList>
    </citation>
    <scope>NUCLEOTIDE SEQUENCE</scope>
    <source>
        <strain evidence="3">BSD2780120875st1_E5_BSD2780120875b_170604</strain>
    </source>
</reference>
<dbReference type="Proteomes" id="UP001211105">
    <property type="component" value="Unassembled WGS sequence"/>
</dbReference>
<dbReference type="InterPro" id="IPR003593">
    <property type="entry name" value="AAA+_ATPase"/>
</dbReference>
<dbReference type="InterPro" id="IPR027417">
    <property type="entry name" value="P-loop_NTPase"/>
</dbReference>
<gene>
    <name evidence="3" type="ORF">PL707_03790</name>
</gene>
<comment type="caution">
    <text evidence="3">The sequence shown here is derived from an EMBL/GenBank/DDBJ whole genome shotgun (WGS) entry which is preliminary data.</text>
</comment>
<accession>A0AAW5ZY11</accession>
<dbReference type="Pfam" id="PF08275">
    <property type="entry name" value="DNAG_N"/>
    <property type="match status" value="1"/>
</dbReference>
<dbReference type="GO" id="GO:0006269">
    <property type="term" value="P:DNA replication, synthesis of primer"/>
    <property type="evidence" value="ECO:0007669"/>
    <property type="project" value="TreeGrafter"/>
</dbReference>
<dbReference type="Gene3D" id="3.90.980.10">
    <property type="entry name" value="DNA primase, catalytic core, N-terminal domain"/>
    <property type="match status" value="1"/>
</dbReference>
<evidence type="ECO:0000259" key="2">
    <source>
        <dbReference type="SMART" id="SM00382"/>
    </source>
</evidence>
<dbReference type="RefSeq" id="WP_271726043.1">
    <property type="nucleotide sequence ID" value="NZ_JAQKGX010000002.1"/>
</dbReference>
<dbReference type="InterPro" id="IPR050219">
    <property type="entry name" value="DnaG_primase"/>
</dbReference>
<protein>
    <submittedName>
        <fullName evidence="3">Relaxase domain-containing protein</fullName>
    </submittedName>
</protein>
<evidence type="ECO:0000256" key="1">
    <source>
        <dbReference type="SAM" id="MobiDB-lite"/>
    </source>
</evidence>
<evidence type="ECO:0000313" key="4">
    <source>
        <dbReference type="Proteomes" id="UP001211105"/>
    </source>
</evidence>
<dbReference type="SUPFAM" id="SSF55464">
    <property type="entry name" value="Origin of replication-binding domain, RBD-like"/>
    <property type="match status" value="1"/>
</dbReference>
<dbReference type="CDD" id="cd18809">
    <property type="entry name" value="SF1_C_RecD"/>
    <property type="match status" value="1"/>
</dbReference>
<dbReference type="SMART" id="SM00382">
    <property type="entry name" value="AAA"/>
    <property type="match status" value="1"/>
</dbReference>
<dbReference type="SUPFAM" id="SSF52540">
    <property type="entry name" value="P-loop containing nucleoside triphosphate hydrolases"/>
    <property type="match status" value="2"/>
</dbReference>
<dbReference type="PANTHER" id="PTHR30313">
    <property type="entry name" value="DNA PRIMASE"/>
    <property type="match status" value="1"/>
</dbReference>
<dbReference type="InterPro" id="IPR013264">
    <property type="entry name" value="DNAG_N"/>
</dbReference>
<feature type="region of interest" description="Disordered" evidence="1">
    <location>
        <begin position="1291"/>
        <end position="1317"/>
    </location>
</feature>
<dbReference type="NCBIfam" id="NF041492">
    <property type="entry name" value="MobF"/>
    <property type="match status" value="1"/>
</dbReference>